<gene>
    <name evidence="3" type="ORF">SAMN04487893_10756</name>
</gene>
<dbReference type="AlphaFoldDB" id="A0A1I3R7W5"/>
<organism evidence="3 4">
    <name type="scientific">Myroides guanonis</name>
    <dbReference type="NCBI Taxonomy" id="1150112"/>
    <lineage>
        <taxon>Bacteria</taxon>
        <taxon>Pseudomonadati</taxon>
        <taxon>Bacteroidota</taxon>
        <taxon>Flavobacteriia</taxon>
        <taxon>Flavobacteriales</taxon>
        <taxon>Flavobacteriaceae</taxon>
        <taxon>Myroides</taxon>
    </lineage>
</organism>
<comment type="subcellular location">
    <subcellularLocation>
        <location evidence="1">Cell membrane</location>
        <topology evidence="1">Multi-pass membrane protein</topology>
    </subcellularLocation>
</comment>
<dbReference type="HAMAP" id="MF_02062">
    <property type="entry name" value="GltS"/>
    <property type="match status" value="1"/>
</dbReference>
<dbReference type="GO" id="GO:0015501">
    <property type="term" value="F:glutamate:sodium symporter activity"/>
    <property type="evidence" value="ECO:0007669"/>
    <property type="project" value="UniProtKB-UniRule"/>
</dbReference>
<dbReference type="RefSeq" id="WP_090678842.1">
    <property type="nucleotide sequence ID" value="NZ_FORU01000007.1"/>
</dbReference>
<evidence type="ECO:0000256" key="1">
    <source>
        <dbReference type="HAMAP-Rule" id="MF_02062"/>
    </source>
</evidence>
<dbReference type="Proteomes" id="UP000243887">
    <property type="component" value="Unassembled WGS sequence"/>
</dbReference>
<dbReference type="NCBIfam" id="TIGR00210">
    <property type="entry name" value="gltS"/>
    <property type="match status" value="1"/>
</dbReference>
<dbReference type="OrthoDB" id="4921038at2"/>
<feature type="transmembrane region" description="Helical" evidence="1">
    <location>
        <begin position="311"/>
        <end position="331"/>
    </location>
</feature>
<keyword evidence="1" id="KW-0472">Membrane</keyword>
<feature type="transmembrane region" description="Helical" evidence="1">
    <location>
        <begin position="93"/>
        <end position="115"/>
    </location>
</feature>
<protein>
    <recommendedName>
        <fullName evidence="1 2">Sodium/glutamate symporter</fullName>
    </recommendedName>
</protein>
<keyword evidence="1" id="KW-1133">Transmembrane helix</keyword>
<dbReference type="PANTHER" id="PTHR36178">
    <property type="entry name" value="SLR0625 PROTEIN"/>
    <property type="match status" value="1"/>
</dbReference>
<feature type="transmembrane region" description="Helical" evidence="1">
    <location>
        <begin position="38"/>
        <end position="55"/>
    </location>
</feature>
<dbReference type="GO" id="GO:0005886">
    <property type="term" value="C:plasma membrane"/>
    <property type="evidence" value="ECO:0007669"/>
    <property type="project" value="UniProtKB-SubCell"/>
</dbReference>
<keyword evidence="1" id="KW-0769">Symport</keyword>
<evidence type="ECO:0000256" key="2">
    <source>
        <dbReference type="NCBIfam" id="TIGR00210"/>
    </source>
</evidence>
<comment type="function">
    <text evidence="1">Catalyzes the sodium-dependent transport of glutamate.</text>
</comment>
<keyword evidence="1" id="KW-0915">Sodium</keyword>
<comment type="similarity">
    <text evidence="1">Belongs to the glutamate:Na(+) symporter (ESS) (TC 2.A.27) family.</text>
</comment>
<evidence type="ECO:0000313" key="4">
    <source>
        <dbReference type="Proteomes" id="UP000243887"/>
    </source>
</evidence>
<accession>A0A1I3R7W5</accession>
<name>A0A1I3R7W5_9FLAO</name>
<dbReference type="Pfam" id="PF03616">
    <property type="entry name" value="Glt_symporter"/>
    <property type="match status" value="1"/>
</dbReference>
<keyword evidence="1" id="KW-0813">Transport</keyword>
<dbReference type="PANTHER" id="PTHR36178:SF1">
    <property type="entry name" value="SODIUM_GLUTAMATE SYMPORTER"/>
    <property type="match status" value="1"/>
</dbReference>
<reference evidence="4" key="1">
    <citation type="submission" date="2016-10" db="EMBL/GenBank/DDBJ databases">
        <authorList>
            <person name="Varghese N."/>
            <person name="Submissions S."/>
        </authorList>
    </citation>
    <scope>NUCLEOTIDE SEQUENCE [LARGE SCALE GENOMIC DNA]</scope>
    <source>
        <strain evidence="4">DSM 26542</strain>
    </source>
</reference>
<keyword evidence="1" id="KW-0739">Sodium transport</keyword>
<dbReference type="InterPro" id="IPR004445">
    <property type="entry name" value="GltS"/>
</dbReference>
<feature type="transmembrane region" description="Helical" evidence="1">
    <location>
        <begin position="254"/>
        <end position="273"/>
    </location>
</feature>
<dbReference type="EMBL" id="FORU01000007">
    <property type="protein sequence ID" value="SFJ41521.1"/>
    <property type="molecule type" value="Genomic_DNA"/>
</dbReference>
<feature type="transmembrane region" description="Helical" evidence="1">
    <location>
        <begin position="378"/>
        <end position="404"/>
    </location>
</feature>
<keyword evidence="1" id="KW-1003">Cell membrane</keyword>
<keyword evidence="1" id="KW-0812">Transmembrane</keyword>
<feature type="transmembrane region" description="Helical" evidence="1">
    <location>
        <begin position="219"/>
        <end position="242"/>
    </location>
</feature>
<feature type="transmembrane region" description="Helical" evidence="1">
    <location>
        <begin position="285"/>
        <end position="305"/>
    </location>
</feature>
<keyword evidence="1" id="KW-0406">Ion transport</keyword>
<proteinExistence type="inferred from homology"/>
<dbReference type="GO" id="GO:0015813">
    <property type="term" value="P:L-glutamate transmembrane transport"/>
    <property type="evidence" value="ECO:0007669"/>
    <property type="project" value="UniProtKB-UniRule"/>
</dbReference>
<keyword evidence="4" id="KW-1185">Reference proteome</keyword>
<feature type="transmembrane region" description="Helical" evidence="1">
    <location>
        <begin position="160"/>
        <end position="181"/>
    </location>
</feature>
<evidence type="ECO:0000313" key="3">
    <source>
        <dbReference type="EMBL" id="SFJ41521.1"/>
    </source>
</evidence>
<feature type="transmembrane region" description="Helical" evidence="1">
    <location>
        <begin position="343"/>
        <end position="366"/>
    </location>
</feature>
<keyword evidence="1" id="KW-0029">Amino-acid transport</keyword>
<sequence length="405" mass="43934">MNFDLFETLALACLVLVLGAFLVNNISFFKKYNIPEPVVGGFLIAVLCWIAHAVFKIEFSFNAGLQQGMMFIFFSSIGLNADFSDLAKGGKSLIIFLLIAAVFIVCQDFVGLAMAKIMDLDPRLGLMAGSITLTGGHGTAGAWADDFMAGNNPLPGAKEIGMACATFGLIFGGTIGGPLAYRLLKKNNYKEISEATQNNIQAEEQETPSTKKGVLEETVSYKSILGTISMLAICLVIGQWLSDWNSQYSFKLPTFVWCLFVGVIIRNGATYLFKRKIHNEPIDILGNVGLSIFLACALMSLKLWLIVDLALPVLVILLVQVVMMLLFAANVTYRFMGKDYDAIVLSAGHCGFGLGATSTAVANIQAVTNRFGPSQKAFLIIPMVGAFFIDILNALILNVFITFFS</sequence>
<feature type="transmembrane region" description="Helical" evidence="1">
    <location>
        <begin position="6"/>
        <end position="26"/>
    </location>
</feature>